<reference evidence="1 2" key="1">
    <citation type="submission" date="2020-08" db="EMBL/GenBank/DDBJ databases">
        <title>Sequencing the genomes of 1000 actinobacteria strains.</title>
        <authorList>
            <person name="Klenk H.-P."/>
        </authorList>
    </citation>
    <scope>NUCLEOTIDE SEQUENCE [LARGE SCALE GENOMIC DNA]</scope>
    <source>
        <strain evidence="1 2">DSM 45823</strain>
    </source>
</reference>
<keyword evidence="2" id="KW-1185">Reference proteome</keyword>
<accession>A0A7W3N474</accession>
<organism evidence="1 2">
    <name type="scientific">Thermomonospora cellulosilytica</name>
    <dbReference type="NCBI Taxonomy" id="1411118"/>
    <lineage>
        <taxon>Bacteria</taxon>
        <taxon>Bacillati</taxon>
        <taxon>Actinomycetota</taxon>
        <taxon>Actinomycetes</taxon>
        <taxon>Streptosporangiales</taxon>
        <taxon>Thermomonosporaceae</taxon>
        <taxon>Thermomonospora</taxon>
    </lineage>
</organism>
<proteinExistence type="predicted"/>
<dbReference type="EMBL" id="JACJII010000001">
    <property type="protein sequence ID" value="MBA9007254.1"/>
    <property type="molecule type" value="Genomic_DNA"/>
</dbReference>
<gene>
    <name evidence="1" type="ORF">HNR21_006136</name>
</gene>
<evidence type="ECO:0000313" key="2">
    <source>
        <dbReference type="Proteomes" id="UP000539313"/>
    </source>
</evidence>
<dbReference type="AlphaFoldDB" id="A0A7W3N474"/>
<dbReference type="RefSeq" id="WP_182707880.1">
    <property type="nucleotide sequence ID" value="NZ_JACJII010000001.1"/>
</dbReference>
<dbReference type="Proteomes" id="UP000539313">
    <property type="component" value="Unassembled WGS sequence"/>
</dbReference>
<evidence type="ECO:0000313" key="1">
    <source>
        <dbReference type="EMBL" id="MBA9007254.1"/>
    </source>
</evidence>
<name>A0A7W3N474_9ACTN</name>
<protein>
    <submittedName>
        <fullName evidence="1">Uncharacterized protein</fullName>
    </submittedName>
</protein>
<comment type="caution">
    <text evidence="1">The sequence shown here is derived from an EMBL/GenBank/DDBJ whole genome shotgun (WGS) entry which is preliminary data.</text>
</comment>
<sequence length="110" mass="12540">MTHLGIPRTDGLEADPRQTAIRQLAELLRGRQYDVTVEASHLTVQDGGRPVQVWAMHRPDDDHRLWFAWPGRMWICRTSHLQDAVVHVKKALRRTPSARGEDPPSSLRGC</sequence>